<name>A0A3N6PA10_9EURY</name>
<dbReference type="Proteomes" id="UP000273828">
    <property type="component" value="Unassembled WGS sequence"/>
</dbReference>
<evidence type="ECO:0008006" key="3">
    <source>
        <dbReference type="Google" id="ProtNLM"/>
    </source>
</evidence>
<keyword evidence="2" id="KW-1185">Reference proteome</keyword>
<proteinExistence type="predicted"/>
<dbReference type="AlphaFoldDB" id="A0A3N6PA10"/>
<sequence length="234" mass="27001">MQANFHTDTARLITDIRYEFDVDNFIETGTNVGETAEWASEYFDQVTTIEMDDELHAQATNERGHLDNIEFVKGKSQDELPTIVQELEEPAVFHLDAHCGGKWLDSAGDTSANAEFTECPVLDELEALSLSDHDHFVFIDDARVFTSPRREPFDMDDWPGIQEISHTVEALNEDYHILIYVDEIIIVPPFATEFVRERIRTYKTENRDQSNRFKRYVMNKVWQHASLSGPVQDV</sequence>
<dbReference type="OrthoDB" id="372568at2157"/>
<dbReference type="Gene3D" id="3.40.50.150">
    <property type="entry name" value="Vaccinia Virus protein VP39"/>
    <property type="match status" value="1"/>
</dbReference>
<comment type="caution">
    <text evidence="1">The sequence shown here is derived from an EMBL/GenBank/DDBJ whole genome shotgun (WGS) entry which is preliminary data.</text>
</comment>
<protein>
    <recommendedName>
        <fullName evidence="3">Class I SAM-dependent methyltransferase</fullName>
    </recommendedName>
</protein>
<accession>A0A3N6PA10</accession>
<dbReference type="SUPFAM" id="SSF53335">
    <property type="entry name" value="S-adenosyl-L-methionine-dependent methyltransferases"/>
    <property type="match status" value="1"/>
</dbReference>
<evidence type="ECO:0000313" key="2">
    <source>
        <dbReference type="Proteomes" id="UP000273828"/>
    </source>
</evidence>
<evidence type="ECO:0000313" key="1">
    <source>
        <dbReference type="EMBL" id="RQG93165.1"/>
    </source>
</evidence>
<dbReference type="EMBL" id="REFY01000001">
    <property type="protein sequence ID" value="RQG93165.1"/>
    <property type="molecule type" value="Genomic_DNA"/>
</dbReference>
<dbReference type="RefSeq" id="WP_124177052.1">
    <property type="nucleotide sequence ID" value="NZ_REFY01000001.1"/>
</dbReference>
<reference evidence="1 2" key="1">
    <citation type="submission" date="2018-10" db="EMBL/GenBank/DDBJ databases">
        <title>Natrarchaeobius chitinivorans gen. nov., sp. nov., and Natrarchaeobius haloalkaliphilus sp. nov., alkaliphilic, chitin-utilizing haloarchaea from hypersaline alkaline lakes.</title>
        <authorList>
            <person name="Sorokin D.Y."/>
            <person name="Elcheninov A.G."/>
            <person name="Kostrikina N.A."/>
            <person name="Bale N.J."/>
            <person name="Sinninghe Damste J.S."/>
            <person name="Khijniak T.V."/>
            <person name="Kublanov I.V."/>
            <person name="Toshchakov S.V."/>
        </authorList>
    </citation>
    <scope>NUCLEOTIDE SEQUENCE [LARGE SCALE GENOMIC DNA]</scope>
    <source>
        <strain evidence="1 2">AArcht-Sl</strain>
    </source>
</reference>
<dbReference type="InterPro" id="IPR029063">
    <property type="entry name" value="SAM-dependent_MTases_sf"/>
</dbReference>
<organism evidence="1 2">
    <name type="scientific">Natrarchaeobius halalkaliphilus</name>
    <dbReference type="NCBI Taxonomy" id="1679091"/>
    <lineage>
        <taxon>Archaea</taxon>
        <taxon>Methanobacteriati</taxon>
        <taxon>Methanobacteriota</taxon>
        <taxon>Stenosarchaea group</taxon>
        <taxon>Halobacteria</taxon>
        <taxon>Halobacteriales</taxon>
        <taxon>Natrialbaceae</taxon>
        <taxon>Natrarchaeobius</taxon>
    </lineage>
</organism>
<gene>
    <name evidence="1" type="ORF">EA462_02885</name>
</gene>